<dbReference type="AlphaFoldDB" id="A0AAD5MS98"/>
<accession>A0AAD5MS98</accession>
<dbReference type="EMBL" id="JAHQIW010004272">
    <property type="protein sequence ID" value="KAJ1361793.1"/>
    <property type="molecule type" value="Genomic_DNA"/>
</dbReference>
<gene>
    <name evidence="2" type="ORF">KIN20_021139</name>
</gene>
<dbReference type="Proteomes" id="UP001196413">
    <property type="component" value="Unassembled WGS sequence"/>
</dbReference>
<feature type="compositionally biased region" description="Polar residues" evidence="1">
    <location>
        <begin position="65"/>
        <end position="111"/>
    </location>
</feature>
<evidence type="ECO:0000313" key="2">
    <source>
        <dbReference type="EMBL" id="KAJ1361793.1"/>
    </source>
</evidence>
<evidence type="ECO:0000256" key="1">
    <source>
        <dbReference type="SAM" id="MobiDB-lite"/>
    </source>
</evidence>
<sequence>MPNDYGSRENKEQIFDNIGNPSWICDTRVPMSRMQAIRLLQTTQPTTSMVVHELTGGAAAHRRNGSSPAVRQLTGSASAHQRSVSSPAERQLTSGASAHQQSVNSPAVRQLTSGASAHQIVAALTRTK</sequence>
<feature type="region of interest" description="Disordered" evidence="1">
    <location>
        <begin position="57"/>
        <end position="111"/>
    </location>
</feature>
<protein>
    <submittedName>
        <fullName evidence="2">Uncharacterized protein</fullName>
    </submittedName>
</protein>
<proteinExistence type="predicted"/>
<comment type="caution">
    <text evidence="2">The sequence shown here is derived from an EMBL/GenBank/DDBJ whole genome shotgun (WGS) entry which is preliminary data.</text>
</comment>
<evidence type="ECO:0000313" key="3">
    <source>
        <dbReference type="Proteomes" id="UP001196413"/>
    </source>
</evidence>
<name>A0AAD5MS98_PARTN</name>
<feature type="non-terminal residue" evidence="2">
    <location>
        <position position="1"/>
    </location>
</feature>
<reference evidence="2" key="1">
    <citation type="submission" date="2021-06" db="EMBL/GenBank/DDBJ databases">
        <title>Parelaphostrongylus tenuis whole genome reference sequence.</title>
        <authorList>
            <person name="Garwood T.J."/>
            <person name="Larsen P.A."/>
            <person name="Fountain-Jones N.M."/>
            <person name="Garbe J.R."/>
            <person name="Macchietto M.G."/>
            <person name="Kania S.A."/>
            <person name="Gerhold R.W."/>
            <person name="Richards J.E."/>
            <person name="Wolf T.M."/>
        </authorList>
    </citation>
    <scope>NUCLEOTIDE SEQUENCE</scope>
    <source>
        <strain evidence="2">MNPRO001-30</strain>
        <tissue evidence="2">Meninges</tissue>
    </source>
</reference>
<keyword evidence="3" id="KW-1185">Reference proteome</keyword>
<organism evidence="2 3">
    <name type="scientific">Parelaphostrongylus tenuis</name>
    <name type="common">Meningeal worm</name>
    <dbReference type="NCBI Taxonomy" id="148309"/>
    <lineage>
        <taxon>Eukaryota</taxon>
        <taxon>Metazoa</taxon>
        <taxon>Ecdysozoa</taxon>
        <taxon>Nematoda</taxon>
        <taxon>Chromadorea</taxon>
        <taxon>Rhabditida</taxon>
        <taxon>Rhabditina</taxon>
        <taxon>Rhabditomorpha</taxon>
        <taxon>Strongyloidea</taxon>
        <taxon>Metastrongylidae</taxon>
        <taxon>Parelaphostrongylus</taxon>
    </lineage>
</organism>